<dbReference type="AlphaFoldDB" id="A0AAU9DNX0"/>
<reference evidence="2 3" key="1">
    <citation type="journal article" date="2023" name="Microbiol. Spectr.">
        <title>Symbiosis of Carpenter Bees with Uncharacterized Lactic Acid Bacteria Showing NAD Auxotrophy.</title>
        <authorList>
            <person name="Kawasaki S."/>
            <person name="Ozawa K."/>
            <person name="Mori T."/>
            <person name="Yamamoto A."/>
            <person name="Ito M."/>
            <person name="Ohkuma M."/>
            <person name="Sakamoto M."/>
            <person name="Matsutani M."/>
        </authorList>
    </citation>
    <scope>NUCLEOTIDE SEQUENCE [LARGE SCALE GENOMIC DNA]</scope>
    <source>
        <strain evidence="2 3">XA3</strain>
    </source>
</reference>
<protein>
    <recommendedName>
        <fullName evidence="4">Lactococcin 972 family bacteriocin</fullName>
    </recommendedName>
</protein>
<dbReference type="Proteomes" id="UP001321861">
    <property type="component" value="Chromosome"/>
</dbReference>
<accession>A0AAU9DNX0</accession>
<dbReference type="Gene3D" id="2.60.40.2850">
    <property type="match status" value="1"/>
</dbReference>
<evidence type="ECO:0000313" key="3">
    <source>
        <dbReference type="Proteomes" id="UP001321861"/>
    </source>
</evidence>
<gene>
    <name evidence="2" type="ORF">XA3_12380</name>
</gene>
<sequence>MTLNKVKKALLTAVALGAVIGPVTTVAAYQVEERPTYASVWWYGHNDKEGAYSAYYHQSQHHSATVRSRWFKEKYKKGFASPAQMAYANIWTLWGEPAAFWYDYY</sequence>
<feature type="chain" id="PRO_5043728662" description="Lactococcin 972 family bacteriocin" evidence="1">
    <location>
        <begin position="28"/>
        <end position="105"/>
    </location>
</feature>
<organism evidence="2 3">
    <name type="scientific">Xylocopilactobacillus apicola</name>
    <dbReference type="NCBI Taxonomy" id="2932184"/>
    <lineage>
        <taxon>Bacteria</taxon>
        <taxon>Bacillati</taxon>
        <taxon>Bacillota</taxon>
        <taxon>Bacilli</taxon>
        <taxon>Lactobacillales</taxon>
        <taxon>Lactobacillaceae</taxon>
        <taxon>Xylocopilactobacillus</taxon>
    </lineage>
</organism>
<evidence type="ECO:0008006" key="4">
    <source>
        <dbReference type="Google" id="ProtNLM"/>
    </source>
</evidence>
<evidence type="ECO:0000256" key="1">
    <source>
        <dbReference type="SAM" id="SignalP"/>
    </source>
</evidence>
<name>A0AAU9DNX0_9LACO</name>
<keyword evidence="1" id="KW-0732">Signal</keyword>
<dbReference type="EMBL" id="AP026802">
    <property type="protein sequence ID" value="BDR58797.1"/>
    <property type="molecule type" value="Genomic_DNA"/>
</dbReference>
<dbReference type="RefSeq" id="WP_317634629.1">
    <property type="nucleotide sequence ID" value="NZ_AP026802.1"/>
</dbReference>
<dbReference type="KEGG" id="xap:XA3_12380"/>
<dbReference type="NCBIfam" id="TIGR01653">
    <property type="entry name" value="lactococcin_972"/>
    <property type="match status" value="1"/>
</dbReference>
<feature type="signal peptide" evidence="1">
    <location>
        <begin position="1"/>
        <end position="27"/>
    </location>
</feature>
<evidence type="ECO:0000313" key="2">
    <source>
        <dbReference type="EMBL" id="BDR58797.1"/>
    </source>
</evidence>
<keyword evidence="3" id="KW-1185">Reference proteome</keyword>
<dbReference type="Pfam" id="PF09683">
    <property type="entry name" value="Lactococcin_972"/>
    <property type="match status" value="1"/>
</dbReference>
<proteinExistence type="predicted"/>
<dbReference type="InterPro" id="IPR006540">
    <property type="entry name" value="Lactococcin_972"/>
</dbReference>